<gene>
    <name evidence="3" type="ORF">V2S66_27485</name>
</gene>
<feature type="transmembrane region" description="Helical" evidence="2">
    <location>
        <begin position="86"/>
        <end position="109"/>
    </location>
</feature>
<name>A0ABU7PJ42_9ACTN</name>
<evidence type="ECO:0000313" key="4">
    <source>
        <dbReference type="Proteomes" id="UP001344658"/>
    </source>
</evidence>
<dbReference type="Gene3D" id="3.40.50.300">
    <property type="entry name" value="P-loop containing nucleotide triphosphate hydrolases"/>
    <property type="match status" value="1"/>
</dbReference>
<organism evidence="3 4">
    <name type="scientific">Actinacidiphila polyblastidii</name>
    <dbReference type="NCBI Taxonomy" id="3110430"/>
    <lineage>
        <taxon>Bacteria</taxon>
        <taxon>Bacillati</taxon>
        <taxon>Actinomycetota</taxon>
        <taxon>Actinomycetes</taxon>
        <taxon>Kitasatosporales</taxon>
        <taxon>Streptomycetaceae</taxon>
        <taxon>Actinacidiphila</taxon>
    </lineage>
</organism>
<keyword evidence="2" id="KW-0472">Membrane</keyword>
<dbReference type="RefSeq" id="WP_330799404.1">
    <property type="nucleotide sequence ID" value="NZ_JAZEWV010000033.1"/>
</dbReference>
<evidence type="ECO:0000313" key="3">
    <source>
        <dbReference type="EMBL" id="MEE4545698.1"/>
    </source>
</evidence>
<feature type="compositionally biased region" description="Basic and acidic residues" evidence="1">
    <location>
        <begin position="148"/>
        <end position="180"/>
    </location>
</feature>
<evidence type="ECO:0000256" key="2">
    <source>
        <dbReference type="SAM" id="Phobius"/>
    </source>
</evidence>
<proteinExistence type="predicted"/>
<feature type="transmembrane region" description="Helical" evidence="2">
    <location>
        <begin position="12"/>
        <end position="32"/>
    </location>
</feature>
<keyword evidence="2" id="KW-1133">Transmembrane helix</keyword>
<dbReference type="EMBL" id="JAZEWV010000033">
    <property type="protein sequence ID" value="MEE4545698.1"/>
    <property type="molecule type" value="Genomic_DNA"/>
</dbReference>
<keyword evidence="2" id="KW-0812">Transmembrane</keyword>
<keyword evidence="4" id="KW-1185">Reference proteome</keyword>
<accession>A0ABU7PJ42</accession>
<sequence>MAGRRKEQPGGLPDGLVVGLIALLLGVTLMVWTATGVAGLLSHGGWPSAVHFTRTPRAMRALVQRPHDVAAAWPGAPRGELPGSGMFWGVFVGQFMVLAVVAVWALNAVARLRSRGLRKPAPPVLEELPVSSVPRPRRRGAPARAPRPRRDPYGASEPRGDQDAPGGEDPREAGAAREDDGSLDAWFRTVPRATPFTTADPPTTQLPPAFAGAPPTGSGEVRAAAVGRGDPLLAALADGEVTRTYALFADPRGDKGKRIVQPAVLAAAGPVVVTLADPETYHQTVGNRAKLGPVHVYDPAHVLDVPGRLRWAPHSGCAEPQAARARSAALLAPLRTDRADEAIVHDTAATLLRCWLHAAAVGGLPFRQIQRWAAGGTAAGEAVRILRTDTAAVSGWSGELESVLHAHPERRDAALGLIRRITEPLNSVHIRDACSPGRTGGLDWESFTSERGTLYVVGERVEDPRTRPGAMPLLTALLSSVVEHGRGIAAGSSSGRLDPPMTFVLDDVAALAPLPALPELLAEGHPAGLPTLAVLRSPEQALARWGAPVWQHADLRLALGEEPPAVPDAVRLH</sequence>
<evidence type="ECO:0000256" key="1">
    <source>
        <dbReference type="SAM" id="MobiDB-lite"/>
    </source>
</evidence>
<feature type="region of interest" description="Disordered" evidence="1">
    <location>
        <begin position="127"/>
        <end position="184"/>
    </location>
</feature>
<dbReference type="InterPro" id="IPR027417">
    <property type="entry name" value="P-loop_NTPase"/>
</dbReference>
<comment type="caution">
    <text evidence="3">The sequence shown here is derived from an EMBL/GenBank/DDBJ whole genome shotgun (WGS) entry which is preliminary data.</text>
</comment>
<dbReference type="Proteomes" id="UP001344658">
    <property type="component" value="Unassembled WGS sequence"/>
</dbReference>
<reference evidence="3 4" key="1">
    <citation type="submission" date="2023-12" db="EMBL/GenBank/DDBJ databases">
        <title>Streptomyces sp. V4-01.</title>
        <authorList>
            <person name="Somphong A."/>
            <person name="Phongsopitanun W."/>
        </authorList>
    </citation>
    <scope>NUCLEOTIDE SEQUENCE [LARGE SCALE GENOMIC DNA]</scope>
    <source>
        <strain evidence="3 4">V4-01</strain>
    </source>
</reference>
<protein>
    <submittedName>
        <fullName evidence="3">Type VI secretion protein</fullName>
    </submittedName>
</protein>
<dbReference type="SUPFAM" id="SSF52540">
    <property type="entry name" value="P-loop containing nucleoside triphosphate hydrolases"/>
    <property type="match status" value="1"/>
</dbReference>